<keyword evidence="3" id="KW-1185">Reference proteome</keyword>
<evidence type="ECO:0000256" key="1">
    <source>
        <dbReference type="SAM" id="Phobius"/>
    </source>
</evidence>
<dbReference type="Pfam" id="PF21844">
    <property type="entry name" value="DUF6903"/>
    <property type="match status" value="1"/>
</dbReference>
<organism evidence="2 3">
    <name type="scientific">Solobacterium moorei F0204</name>
    <dbReference type="NCBI Taxonomy" id="706433"/>
    <lineage>
        <taxon>Bacteria</taxon>
        <taxon>Bacillati</taxon>
        <taxon>Bacillota</taxon>
        <taxon>Erysipelotrichia</taxon>
        <taxon>Erysipelotrichales</taxon>
        <taxon>Erysipelotrichaceae</taxon>
        <taxon>Solobacterium</taxon>
    </lineage>
</organism>
<feature type="transmembrane region" description="Helical" evidence="1">
    <location>
        <begin position="25"/>
        <end position="42"/>
    </location>
</feature>
<dbReference type="InterPro" id="IPR054198">
    <property type="entry name" value="DUF6903"/>
</dbReference>
<name>E7MPE0_9FIRM</name>
<proteinExistence type="predicted"/>
<keyword evidence="1" id="KW-0472">Membrane</keyword>
<evidence type="ECO:0000313" key="2">
    <source>
        <dbReference type="EMBL" id="EFW24045.1"/>
    </source>
</evidence>
<keyword evidence="1" id="KW-0812">Transmembrane</keyword>
<dbReference type="HOGENOM" id="CLU_207806_1_0_9"/>
<keyword evidence="1" id="KW-1133">Transmembrane helix</keyword>
<dbReference type="STRING" id="706433.HMPREF9430_01421"/>
<evidence type="ECO:0000313" key="3">
    <source>
        <dbReference type="Proteomes" id="UP000004097"/>
    </source>
</evidence>
<sequence>MAILFVVSLAMVIIGQREVGYVNLGIQVVGLIGILAVIHMYNKRFK</sequence>
<comment type="caution">
    <text evidence="2">The sequence shown here is derived from an EMBL/GenBank/DDBJ whole genome shotgun (WGS) entry which is preliminary data.</text>
</comment>
<dbReference type="Proteomes" id="UP000004097">
    <property type="component" value="Unassembled WGS sequence"/>
</dbReference>
<dbReference type="EMBL" id="AECQ01000028">
    <property type="protein sequence ID" value="EFW24045.1"/>
    <property type="molecule type" value="Genomic_DNA"/>
</dbReference>
<dbReference type="AlphaFoldDB" id="E7MPE0"/>
<protein>
    <submittedName>
        <fullName evidence="2">Uncharacterized protein</fullName>
    </submittedName>
</protein>
<reference evidence="2 3" key="1">
    <citation type="submission" date="2010-08" db="EMBL/GenBank/DDBJ databases">
        <authorList>
            <person name="Weinstock G."/>
            <person name="Sodergren E."/>
            <person name="Clifton S."/>
            <person name="Fulton L."/>
            <person name="Fulton B."/>
            <person name="Courtney L."/>
            <person name="Fronick C."/>
            <person name="Harrison M."/>
            <person name="Strong C."/>
            <person name="Farmer C."/>
            <person name="Delahaunty K."/>
            <person name="Markovic C."/>
            <person name="Hall O."/>
            <person name="Minx P."/>
            <person name="Tomlinson C."/>
            <person name="Mitreva M."/>
            <person name="Hou S."/>
            <person name="Chen J."/>
            <person name="Wollam A."/>
            <person name="Pepin K.H."/>
            <person name="Johnson M."/>
            <person name="Bhonagiri V."/>
            <person name="Zhang X."/>
            <person name="Suruliraj S."/>
            <person name="Warren W."/>
            <person name="Chinwalla A."/>
            <person name="Mardis E.R."/>
            <person name="Wilson R.K."/>
        </authorList>
    </citation>
    <scope>NUCLEOTIDE SEQUENCE [LARGE SCALE GENOMIC DNA]</scope>
    <source>
        <strain evidence="2 3">F0204</strain>
    </source>
</reference>
<accession>E7MPE0</accession>
<gene>
    <name evidence="2" type="ORF">HMPREF9430_01421</name>
</gene>